<dbReference type="Pfam" id="PF12330">
    <property type="entry name" value="Haspin_kinase"/>
    <property type="match status" value="1"/>
</dbReference>
<dbReference type="Gene3D" id="1.10.510.10">
    <property type="entry name" value="Transferase(Phosphotransferase) domain 1"/>
    <property type="match status" value="1"/>
</dbReference>
<dbReference type="EC" id="2.7.11.1" evidence="1"/>
<organism evidence="11 12">
    <name type="scientific">Tieghemiomyces parasiticus</name>
    <dbReference type="NCBI Taxonomy" id="78921"/>
    <lineage>
        <taxon>Eukaryota</taxon>
        <taxon>Fungi</taxon>
        <taxon>Fungi incertae sedis</taxon>
        <taxon>Zoopagomycota</taxon>
        <taxon>Kickxellomycotina</taxon>
        <taxon>Dimargaritomycetes</taxon>
        <taxon>Dimargaritales</taxon>
        <taxon>Dimargaritaceae</taxon>
        <taxon>Tieghemiomyces</taxon>
    </lineage>
</organism>
<keyword evidence="12" id="KW-1185">Reference proteome</keyword>
<dbReference type="EMBL" id="JANBPT010000173">
    <property type="protein sequence ID" value="KAJ1926376.1"/>
    <property type="molecule type" value="Genomic_DNA"/>
</dbReference>
<comment type="catalytic activity">
    <reaction evidence="7">
        <text>L-threonyl-[protein] + ATP = O-phospho-L-threonyl-[protein] + ADP + H(+)</text>
        <dbReference type="Rhea" id="RHEA:46608"/>
        <dbReference type="Rhea" id="RHEA-COMP:11060"/>
        <dbReference type="Rhea" id="RHEA-COMP:11605"/>
        <dbReference type="ChEBI" id="CHEBI:15378"/>
        <dbReference type="ChEBI" id="CHEBI:30013"/>
        <dbReference type="ChEBI" id="CHEBI:30616"/>
        <dbReference type="ChEBI" id="CHEBI:61977"/>
        <dbReference type="ChEBI" id="CHEBI:456216"/>
        <dbReference type="EC" id="2.7.11.1"/>
    </reaction>
</comment>
<feature type="compositionally biased region" description="Polar residues" evidence="9">
    <location>
        <begin position="136"/>
        <end position="147"/>
    </location>
</feature>
<proteinExistence type="predicted"/>
<comment type="catalytic activity">
    <reaction evidence="8">
        <text>L-seryl-[protein] + ATP = O-phospho-L-seryl-[protein] + ADP + H(+)</text>
        <dbReference type="Rhea" id="RHEA:17989"/>
        <dbReference type="Rhea" id="RHEA-COMP:9863"/>
        <dbReference type="Rhea" id="RHEA-COMP:11604"/>
        <dbReference type="ChEBI" id="CHEBI:15378"/>
        <dbReference type="ChEBI" id="CHEBI:29999"/>
        <dbReference type="ChEBI" id="CHEBI:30616"/>
        <dbReference type="ChEBI" id="CHEBI:83421"/>
        <dbReference type="ChEBI" id="CHEBI:456216"/>
        <dbReference type="EC" id="2.7.11.1"/>
    </reaction>
</comment>
<dbReference type="Proteomes" id="UP001150569">
    <property type="component" value="Unassembled WGS sequence"/>
</dbReference>
<evidence type="ECO:0000256" key="7">
    <source>
        <dbReference type="ARBA" id="ARBA00047899"/>
    </source>
</evidence>
<protein>
    <recommendedName>
        <fullName evidence="1">non-specific serine/threonine protein kinase</fullName>
        <ecNumber evidence="1">2.7.11.1</ecNumber>
    </recommendedName>
</protein>
<dbReference type="Gene3D" id="3.30.200.20">
    <property type="entry name" value="Phosphorylase Kinase, domain 1"/>
    <property type="match status" value="1"/>
</dbReference>
<accession>A0A9W8AFE6</accession>
<dbReference type="GO" id="GO:0035556">
    <property type="term" value="P:intracellular signal transduction"/>
    <property type="evidence" value="ECO:0007669"/>
    <property type="project" value="TreeGrafter"/>
</dbReference>
<dbReference type="InterPro" id="IPR011009">
    <property type="entry name" value="Kinase-like_dom_sf"/>
</dbReference>
<dbReference type="PANTHER" id="PTHR24419">
    <property type="entry name" value="INTERLEUKIN-1 RECEPTOR-ASSOCIATED KINASE"/>
    <property type="match status" value="1"/>
</dbReference>
<evidence type="ECO:0000313" key="12">
    <source>
        <dbReference type="Proteomes" id="UP001150569"/>
    </source>
</evidence>
<reference evidence="11" key="1">
    <citation type="submission" date="2022-07" db="EMBL/GenBank/DDBJ databases">
        <title>Phylogenomic reconstructions and comparative analyses of Kickxellomycotina fungi.</title>
        <authorList>
            <person name="Reynolds N.K."/>
            <person name="Stajich J.E."/>
            <person name="Barry K."/>
            <person name="Grigoriev I.V."/>
            <person name="Crous P."/>
            <person name="Smith M.E."/>
        </authorList>
    </citation>
    <scope>NUCLEOTIDE SEQUENCE</scope>
    <source>
        <strain evidence="11">RSA 861</strain>
    </source>
</reference>
<evidence type="ECO:0000256" key="6">
    <source>
        <dbReference type="ARBA" id="ARBA00022840"/>
    </source>
</evidence>
<dbReference type="AlphaFoldDB" id="A0A9W8AFE6"/>
<dbReference type="SMART" id="SM01331">
    <property type="entry name" value="DUF3635"/>
    <property type="match status" value="1"/>
</dbReference>
<comment type="caution">
    <text evidence="11">The sequence shown here is derived from an EMBL/GenBank/DDBJ whole genome shotgun (WGS) entry which is preliminary data.</text>
</comment>
<evidence type="ECO:0000256" key="5">
    <source>
        <dbReference type="ARBA" id="ARBA00022777"/>
    </source>
</evidence>
<keyword evidence="6" id="KW-0067">ATP-binding</keyword>
<evidence type="ECO:0000256" key="1">
    <source>
        <dbReference type="ARBA" id="ARBA00012513"/>
    </source>
</evidence>
<evidence type="ECO:0000256" key="8">
    <source>
        <dbReference type="ARBA" id="ARBA00048679"/>
    </source>
</evidence>
<dbReference type="GO" id="GO:0005524">
    <property type="term" value="F:ATP binding"/>
    <property type="evidence" value="ECO:0007669"/>
    <property type="project" value="UniProtKB-KW"/>
</dbReference>
<dbReference type="OrthoDB" id="5327538at2759"/>
<gene>
    <name evidence="11" type="ORF">IWQ60_003862</name>
</gene>
<keyword evidence="4" id="KW-0547">Nucleotide-binding</keyword>
<feature type="region of interest" description="Disordered" evidence="9">
    <location>
        <begin position="84"/>
        <end position="164"/>
    </location>
</feature>
<evidence type="ECO:0000256" key="4">
    <source>
        <dbReference type="ARBA" id="ARBA00022741"/>
    </source>
</evidence>
<sequence>MATPPTRRVKTYGKRAQTRLIRGGGPQSRSEQLWQDMLLGSPQANKLKMGQLGRIPVPSVTSLGSTLSPVAVRPIHPKRVPRRVFSTRRKQQRPVIISSSTSASASTSTTPLQSPASKSLILTTPPPAPIYVLDSAHNTSSEPSLPNTPVRPPHQRSPSRTRASLGPAACAILVSDSEADFSFDGTNQDSFTQDADRAVDIQTRAGMAGDIERLLDDRLASFLAQSPISSPGVPCRTANPALGASGLPTPPRPAMILDHYCAPARPFGSRLSLLGTEIVSLVTSSEDDEPKARSVAELPLALEEVDAAATEPEPELPVDLNQLDEAVAALHLGPLELEAAESVLPDLCHFAARRTVRRDHLLLICNQSEPLGFEALLGPTFLTGACKLGESTFSEVFTGAITTSAGMTVPNAVVKIVPFGGGLKVRVNGTKQTTFRDIYQEMCVSWLLGYWPQYRQVQTDRTAVSTGASDQDGNCTSTIGDSWNFVAVHRMGVCTGAYPAPLLAAWDSWQIENPSECWNARPDFFPEDQLYAVFGLAHAGTPVAKFQFNDVAQMQSLLLQLACSLALAETELEFEHRDLHWDNVLLAPADPSTASKTMTYTVHGANATRPVRCTVPTHGLRVTVIDYTLSRVRTPAGHTLFVNITDEDIFTGQGDRQYDVYREMRQANASNWQAFQPQSNVRWFVYLVDKLLTVKCGEGVEAADLVQPAYLGEPERLCAELGAYASVADLVAGNNLAKFFYLPAYSVEL</sequence>
<dbReference type="PANTHER" id="PTHR24419:SF18">
    <property type="entry name" value="SERINE_THREONINE-PROTEIN KINASE HASPIN"/>
    <property type="match status" value="1"/>
</dbReference>
<evidence type="ECO:0000256" key="2">
    <source>
        <dbReference type="ARBA" id="ARBA00022527"/>
    </source>
</evidence>
<dbReference type="GO" id="GO:0005737">
    <property type="term" value="C:cytoplasm"/>
    <property type="evidence" value="ECO:0007669"/>
    <property type="project" value="TreeGrafter"/>
</dbReference>
<dbReference type="GO" id="GO:0000278">
    <property type="term" value="P:mitotic cell cycle"/>
    <property type="evidence" value="ECO:0007669"/>
    <property type="project" value="TreeGrafter"/>
</dbReference>
<feature type="compositionally biased region" description="Polar residues" evidence="9">
    <location>
        <begin position="111"/>
        <end position="122"/>
    </location>
</feature>
<feature type="compositionally biased region" description="Low complexity" evidence="9">
    <location>
        <begin position="98"/>
        <end position="110"/>
    </location>
</feature>
<name>A0A9W8AFE6_9FUNG</name>
<keyword evidence="5" id="KW-0418">Kinase</keyword>
<keyword evidence="3" id="KW-0808">Transferase</keyword>
<dbReference type="InterPro" id="IPR024604">
    <property type="entry name" value="GSG2_C"/>
</dbReference>
<feature type="domain" description="Serine/threonine-protein kinase haspin C-terminal" evidence="10">
    <location>
        <begin position="647"/>
        <end position="732"/>
    </location>
</feature>
<dbReference type="SUPFAM" id="SSF56112">
    <property type="entry name" value="Protein kinase-like (PK-like)"/>
    <property type="match status" value="1"/>
</dbReference>
<evidence type="ECO:0000256" key="3">
    <source>
        <dbReference type="ARBA" id="ARBA00022679"/>
    </source>
</evidence>
<keyword evidence="2" id="KW-0723">Serine/threonine-protein kinase</keyword>
<evidence type="ECO:0000256" key="9">
    <source>
        <dbReference type="SAM" id="MobiDB-lite"/>
    </source>
</evidence>
<evidence type="ECO:0000313" key="11">
    <source>
        <dbReference type="EMBL" id="KAJ1926376.1"/>
    </source>
</evidence>
<dbReference type="GO" id="GO:0005634">
    <property type="term" value="C:nucleus"/>
    <property type="evidence" value="ECO:0007669"/>
    <property type="project" value="TreeGrafter"/>
</dbReference>
<evidence type="ECO:0000259" key="10">
    <source>
        <dbReference type="SMART" id="SM01331"/>
    </source>
</evidence>
<dbReference type="GO" id="GO:0072354">
    <property type="term" value="F:histone H3T3 kinase activity"/>
    <property type="evidence" value="ECO:0007669"/>
    <property type="project" value="TreeGrafter"/>
</dbReference>